<proteinExistence type="predicted"/>
<sequence>MYFWPKIDTFPMDPGLKTYTFLKFCYISQIGTQMRVLA</sequence>
<organism evidence="1 2">
    <name type="scientific">Xylanibacter ruminicola</name>
    <name type="common">Prevotella ruminicola</name>
    <dbReference type="NCBI Taxonomy" id="839"/>
    <lineage>
        <taxon>Bacteria</taxon>
        <taxon>Pseudomonadati</taxon>
        <taxon>Bacteroidota</taxon>
        <taxon>Bacteroidia</taxon>
        <taxon>Bacteroidales</taxon>
        <taxon>Prevotellaceae</taxon>
        <taxon>Xylanibacter</taxon>
    </lineage>
</organism>
<accession>A0A1M6YQF1</accession>
<evidence type="ECO:0000313" key="1">
    <source>
        <dbReference type="EMBL" id="SHL20496.1"/>
    </source>
</evidence>
<dbReference type="EMBL" id="FRBD01000031">
    <property type="protein sequence ID" value="SHL20496.1"/>
    <property type="molecule type" value="Genomic_DNA"/>
</dbReference>
<protein>
    <submittedName>
        <fullName evidence="1">Uncharacterized protein</fullName>
    </submittedName>
</protein>
<dbReference type="AlphaFoldDB" id="A0A1M6YQF1"/>
<name>A0A1M6YQF1_XYLRU</name>
<dbReference type="Proteomes" id="UP000184130">
    <property type="component" value="Unassembled WGS sequence"/>
</dbReference>
<gene>
    <name evidence="1" type="ORF">SAMN05216463_1318</name>
</gene>
<reference evidence="1 2" key="1">
    <citation type="submission" date="2016-11" db="EMBL/GenBank/DDBJ databases">
        <authorList>
            <person name="Jaros S."/>
            <person name="Januszkiewicz K."/>
            <person name="Wedrychowicz H."/>
        </authorList>
    </citation>
    <scope>NUCLEOTIDE SEQUENCE [LARGE SCALE GENOMIC DNA]</scope>
    <source>
        <strain evidence="1 2">KHT3</strain>
    </source>
</reference>
<evidence type="ECO:0000313" key="2">
    <source>
        <dbReference type="Proteomes" id="UP000184130"/>
    </source>
</evidence>